<name>A0ACC0WCZ5_9STRA</name>
<dbReference type="Proteomes" id="UP001163321">
    <property type="component" value="Chromosome 2"/>
</dbReference>
<gene>
    <name evidence="1" type="ORF">PsorP6_016941</name>
</gene>
<proteinExistence type="predicted"/>
<evidence type="ECO:0000313" key="1">
    <source>
        <dbReference type="EMBL" id="KAI9916674.1"/>
    </source>
</evidence>
<organism evidence="1 2">
    <name type="scientific">Peronosclerospora sorghi</name>
    <dbReference type="NCBI Taxonomy" id="230839"/>
    <lineage>
        <taxon>Eukaryota</taxon>
        <taxon>Sar</taxon>
        <taxon>Stramenopiles</taxon>
        <taxon>Oomycota</taxon>
        <taxon>Peronosporomycetes</taxon>
        <taxon>Peronosporales</taxon>
        <taxon>Peronosporaceae</taxon>
        <taxon>Peronosclerospora</taxon>
    </lineage>
</organism>
<reference evidence="1 2" key="1">
    <citation type="journal article" date="2022" name="bioRxiv">
        <title>The genome of the oomycete Peronosclerospora sorghi, a cosmopolitan pathogen of maize and sorghum, is inflated with dispersed pseudogenes.</title>
        <authorList>
            <person name="Fletcher K."/>
            <person name="Martin F."/>
            <person name="Isakeit T."/>
            <person name="Cavanaugh K."/>
            <person name="Magill C."/>
            <person name="Michelmore R."/>
        </authorList>
    </citation>
    <scope>NUCLEOTIDE SEQUENCE [LARGE SCALE GENOMIC DNA]</scope>
    <source>
        <strain evidence="1">P6</strain>
    </source>
</reference>
<dbReference type="EMBL" id="CM047581">
    <property type="protein sequence ID" value="KAI9916674.1"/>
    <property type="molecule type" value="Genomic_DNA"/>
</dbReference>
<evidence type="ECO:0000313" key="2">
    <source>
        <dbReference type="Proteomes" id="UP001163321"/>
    </source>
</evidence>
<comment type="caution">
    <text evidence="1">The sequence shown here is derived from an EMBL/GenBank/DDBJ whole genome shotgun (WGS) entry which is preliminary data.</text>
</comment>
<accession>A0ACC0WCZ5</accession>
<protein>
    <submittedName>
        <fullName evidence="1">Uncharacterized protein</fullName>
    </submittedName>
</protein>
<keyword evidence="2" id="KW-1185">Reference proteome</keyword>
<sequence length="187" mass="19992">MWYVVALEWELRKIGVVVGAAVATVGVLGVGNCVSRCVHVGSPSVRAAVYLAVVVTLVVSLRATMALFFVYFAALYSLNKMARMYSFAHAPIATVSAFTHLAFLFNFLFSVVMLVPLVLLSALPFLKIVQMHIMYNKGFSDVVSASSQYAFSLAAVLGGVGGVGCLVVSLVYDVGEHGGVSQLRYDV</sequence>